<evidence type="ECO:0000256" key="1">
    <source>
        <dbReference type="ARBA" id="ARBA00022679"/>
    </source>
</evidence>
<sequence length="572" mass="62350">MPDTSLRAQCCGILLGLFSLLVMPVVAQEHPLPEEGDFTIQAFAFDDGSVLDLTQHYTTIGTPQRDAEGRVNNAVLIMHGTTGSGSGFFSENFAGVLFGPGQLLDASRFFIILPDAIGHGQSSKPSDGLRATFPRYTYGDMVRAQYELLTEHLQVDHLRLVTGTSMGGMMSWVYGYTYPDFMDALLPLASLPVEIAGRNRMTRKMMIDAVTQDPAWQEGNYEEQPPGLKAAMYALVFMVSSPLQYQQMAPTRETSETLMDDLVERYRSRIDANDLIYAFDASRFYNPAPHLDKITAPLIAINSADDQVNPPELGILERETARIPGARAIVLPITEMTRGHGTHSRPSIWGPYLAGLLAATSVEVVPGPDMDLLVNPQDPAWDSIAPDHYRARFTTTEGAFTVQVERAWAPHGADRFYQLVKNGFYNGVHINRVVPGFIAQFGLSPEPRVTAAWKSAVITDDPVQAGNTPGRIAFAMTGPDTRSTQVYINLGDNSRLDADGFSPFGEVVEGMDVVNRLYGLYGENAGGGMRGGRQGLIEAGGADYLLEQYPLLDYIISAEIEVLAGPGSGLAL</sequence>
<dbReference type="Gene3D" id="2.40.100.10">
    <property type="entry name" value="Cyclophilin-like"/>
    <property type="match status" value="1"/>
</dbReference>
<dbReference type="InterPro" id="IPR029000">
    <property type="entry name" value="Cyclophilin-like_dom_sf"/>
</dbReference>
<dbReference type="PANTHER" id="PTHR32268">
    <property type="entry name" value="HOMOSERINE O-ACETYLTRANSFERASE"/>
    <property type="match status" value="1"/>
</dbReference>
<evidence type="ECO:0000313" key="3">
    <source>
        <dbReference type="EMBL" id="PLW81470.1"/>
    </source>
</evidence>
<dbReference type="OrthoDB" id="9800754at2"/>
<dbReference type="PANTHER" id="PTHR32268:SF11">
    <property type="entry name" value="HOMOSERINE O-ACETYLTRANSFERASE"/>
    <property type="match status" value="1"/>
</dbReference>
<evidence type="ECO:0000313" key="4">
    <source>
        <dbReference type="Proteomes" id="UP000234845"/>
    </source>
</evidence>
<keyword evidence="1 3" id="KW-0808">Transferase</keyword>
<keyword evidence="4" id="KW-1185">Reference proteome</keyword>
<dbReference type="GO" id="GO:0004414">
    <property type="term" value="F:homoserine O-acetyltransferase activity"/>
    <property type="evidence" value="ECO:0007669"/>
    <property type="project" value="TreeGrafter"/>
</dbReference>
<dbReference type="Gene3D" id="3.40.50.1820">
    <property type="entry name" value="alpha/beta hydrolase"/>
    <property type="match status" value="1"/>
</dbReference>
<name>A0A2N5XZA2_9GAMM</name>
<dbReference type="GO" id="GO:0009092">
    <property type="term" value="P:homoserine metabolic process"/>
    <property type="evidence" value="ECO:0007669"/>
    <property type="project" value="TreeGrafter"/>
</dbReference>
<evidence type="ECO:0000259" key="2">
    <source>
        <dbReference type="PROSITE" id="PS50072"/>
    </source>
</evidence>
<protein>
    <submittedName>
        <fullName evidence="3">Homoserine acetyltransferase</fullName>
    </submittedName>
</protein>
<dbReference type="InterPro" id="IPR000073">
    <property type="entry name" value="AB_hydrolase_1"/>
</dbReference>
<dbReference type="SUPFAM" id="SSF50891">
    <property type="entry name" value="Cyclophilin-like"/>
    <property type="match status" value="1"/>
</dbReference>
<dbReference type="InterPro" id="IPR002130">
    <property type="entry name" value="Cyclophilin-type_PPIase_dom"/>
</dbReference>
<dbReference type="Pfam" id="PF00561">
    <property type="entry name" value="Abhydrolase_1"/>
    <property type="match status" value="1"/>
</dbReference>
<dbReference type="NCBIfam" id="NF005071">
    <property type="entry name" value="PRK06489.1"/>
    <property type="match status" value="1"/>
</dbReference>
<gene>
    <name evidence="3" type="ORF">CWI75_15720</name>
</gene>
<dbReference type="AlphaFoldDB" id="A0A2N5XZA2"/>
<dbReference type="GO" id="GO:0003755">
    <property type="term" value="F:peptidyl-prolyl cis-trans isomerase activity"/>
    <property type="evidence" value="ECO:0007669"/>
    <property type="project" value="InterPro"/>
</dbReference>
<accession>A0A2N5XZA2</accession>
<dbReference type="GO" id="GO:0009086">
    <property type="term" value="P:methionine biosynthetic process"/>
    <property type="evidence" value="ECO:0007669"/>
    <property type="project" value="TreeGrafter"/>
</dbReference>
<reference evidence="4" key="1">
    <citation type="submission" date="2017-11" db="EMBL/GenBank/DDBJ databases">
        <title>The draft genome sequence of Chromatocurvus sp. F02.</title>
        <authorList>
            <person name="Du Z.-J."/>
            <person name="Chang Y.-Q."/>
        </authorList>
    </citation>
    <scope>NUCLEOTIDE SEQUENCE [LARGE SCALE GENOMIC DNA]</scope>
    <source>
        <strain evidence="4">F02</strain>
    </source>
</reference>
<proteinExistence type="predicted"/>
<dbReference type="Pfam" id="PF00160">
    <property type="entry name" value="Pro_isomerase"/>
    <property type="match status" value="1"/>
</dbReference>
<dbReference type="SUPFAM" id="SSF53474">
    <property type="entry name" value="alpha/beta-Hydrolases"/>
    <property type="match status" value="1"/>
</dbReference>
<dbReference type="InterPro" id="IPR029058">
    <property type="entry name" value="AB_hydrolase_fold"/>
</dbReference>
<organism evidence="3 4">
    <name type="scientific">Kineobactrum sediminis</name>
    <dbReference type="NCBI Taxonomy" id="1905677"/>
    <lineage>
        <taxon>Bacteria</taxon>
        <taxon>Pseudomonadati</taxon>
        <taxon>Pseudomonadota</taxon>
        <taxon>Gammaproteobacteria</taxon>
        <taxon>Cellvibrionales</taxon>
        <taxon>Halieaceae</taxon>
        <taxon>Kineobactrum</taxon>
    </lineage>
</organism>
<dbReference type="PRINTS" id="PR00153">
    <property type="entry name" value="CSAPPISMRASE"/>
</dbReference>
<dbReference type="RefSeq" id="WP_101522477.1">
    <property type="nucleotide sequence ID" value="NZ_PKLZ01000013.1"/>
</dbReference>
<dbReference type="PROSITE" id="PS50072">
    <property type="entry name" value="CSA_PPIASE_2"/>
    <property type="match status" value="1"/>
</dbReference>
<dbReference type="EMBL" id="PKLZ01000013">
    <property type="protein sequence ID" value="PLW81470.1"/>
    <property type="molecule type" value="Genomic_DNA"/>
</dbReference>
<dbReference type="InterPro" id="IPR008220">
    <property type="entry name" value="HAT_MetX-like"/>
</dbReference>
<comment type="caution">
    <text evidence="3">The sequence shown here is derived from an EMBL/GenBank/DDBJ whole genome shotgun (WGS) entry which is preliminary data.</text>
</comment>
<dbReference type="Proteomes" id="UP000234845">
    <property type="component" value="Unassembled WGS sequence"/>
</dbReference>
<feature type="domain" description="PPIase cyclophilin-type" evidence="2">
    <location>
        <begin position="398"/>
        <end position="517"/>
    </location>
</feature>